<accession>A0A518DES7</accession>
<feature type="compositionally biased region" description="Polar residues" evidence="1">
    <location>
        <begin position="261"/>
        <end position="270"/>
    </location>
</feature>
<evidence type="ECO:0000256" key="2">
    <source>
        <dbReference type="SAM" id="SignalP"/>
    </source>
</evidence>
<organism evidence="3 4">
    <name type="scientific">Pirellulimonas nuda</name>
    <dbReference type="NCBI Taxonomy" id="2528009"/>
    <lineage>
        <taxon>Bacteria</taxon>
        <taxon>Pseudomonadati</taxon>
        <taxon>Planctomycetota</taxon>
        <taxon>Planctomycetia</taxon>
        <taxon>Pirellulales</taxon>
        <taxon>Lacipirellulaceae</taxon>
        <taxon>Pirellulimonas</taxon>
    </lineage>
</organism>
<gene>
    <name evidence="3" type="ORF">Pla175_33750</name>
</gene>
<feature type="compositionally biased region" description="Low complexity" evidence="1">
    <location>
        <begin position="330"/>
        <end position="343"/>
    </location>
</feature>
<sequence length="343" mass="36700" precursor="true">MKRIASRLAFAAALLTMAGPSLAEEGEGWRPGALVRKIDIPSGVPWKQKKPPKAGVPIRIADTWTTTVLQQQGSDAQRGFGGRVYFYDGRESKPIRVDGQLVVYAFDEAGRKPADNQPTRRYVFPPDQFKLHESDSDLGPSYSFWLPWDGVDGVQSEISLIARFEPMKGGTLIVGDQTRHRLPGRMPPPPELDPLSPSVMQAGFNQPQAAAAETVRTMRTTSINLPASYGQSGGRFPAAKRADTPADRSAKPAPAPAPRQGASSTPQPARTSVGKLATLTPAVPTLNPVTSVGSPMADGVVTPVSYLSVAESIRAQRQGQQFGSPPPRLPARAPLASPQVADR</sequence>
<feature type="compositionally biased region" description="Basic and acidic residues" evidence="1">
    <location>
        <begin position="240"/>
        <end position="250"/>
    </location>
</feature>
<feature type="region of interest" description="Disordered" evidence="1">
    <location>
        <begin position="224"/>
        <end position="272"/>
    </location>
</feature>
<feature type="region of interest" description="Disordered" evidence="1">
    <location>
        <begin position="315"/>
        <end position="343"/>
    </location>
</feature>
<proteinExistence type="predicted"/>
<evidence type="ECO:0000313" key="4">
    <source>
        <dbReference type="Proteomes" id="UP000317429"/>
    </source>
</evidence>
<reference evidence="3 4" key="1">
    <citation type="submission" date="2019-02" db="EMBL/GenBank/DDBJ databases">
        <title>Deep-cultivation of Planctomycetes and their phenomic and genomic characterization uncovers novel biology.</title>
        <authorList>
            <person name="Wiegand S."/>
            <person name="Jogler M."/>
            <person name="Boedeker C."/>
            <person name="Pinto D."/>
            <person name="Vollmers J."/>
            <person name="Rivas-Marin E."/>
            <person name="Kohn T."/>
            <person name="Peeters S.H."/>
            <person name="Heuer A."/>
            <person name="Rast P."/>
            <person name="Oberbeckmann S."/>
            <person name="Bunk B."/>
            <person name="Jeske O."/>
            <person name="Meyerdierks A."/>
            <person name="Storesund J.E."/>
            <person name="Kallscheuer N."/>
            <person name="Luecker S."/>
            <person name="Lage O.M."/>
            <person name="Pohl T."/>
            <person name="Merkel B.J."/>
            <person name="Hornburger P."/>
            <person name="Mueller R.-W."/>
            <person name="Bruemmer F."/>
            <person name="Labrenz M."/>
            <person name="Spormann A.M."/>
            <person name="Op den Camp H."/>
            <person name="Overmann J."/>
            <person name="Amann R."/>
            <person name="Jetten M.S.M."/>
            <person name="Mascher T."/>
            <person name="Medema M.H."/>
            <person name="Devos D.P."/>
            <person name="Kaster A.-K."/>
            <person name="Ovreas L."/>
            <person name="Rohde M."/>
            <person name="Galperin M.Y."/>
            <person name="Jogler C."/>
        </authorList>
    </citation>
    <scope>NUCLEOTIDE SEQUENCE [LARGE SCALE GENOMIC DNA]</scope>
    <source>
        <strain evidence="3 4">Pla175</strain>
    </source>
</reference>
<feature type="signal peptide" evidence="2">
    <location>
        <begin position="1"/>
        <end position="23"/>
    </location>
</feature>
<dbReference type="Proteomes" id="UP000317429">
    <property type="component" value="Chromosome"/>
</dbReference>
<dbReference type="AlphaFoldDB" id="A0A518DES7"/>
<dbReference type="KEGG" id="pnd:Pla175_33750"/>
<evidence type="ECO:0000313" key="3">
    <source>
        <dbReference type="EMBL" id="QDU89976.1"/>
    </source>
</evidence>
<name>A0A518DES7_9BACT</name>
<evidence type="ECO:0000256" key="1">
    <source>
        <dbReference type="SAM" id="MobiDB-lite"/>
    </source>
</evidence>
<protein>
    <submittedName>
        <fullName evidence="3">Uncharacterized protein</fullName>
    </submittedName>
</protein>
<feature type="chain" id="PRO_5021719030" evidence="2">
    <location>
        <begin position="24"/>
        <end position="343"/>
    </location>
</feature>
<keyword evidence="4" id="KW-1185">Reference proteome</keyword>
<keyword evidence="2" id="KW-0732">Signal</keyword>
<dbReference type="EMBL" id="CP036291">
    <property type="protein sequence ID" value="QDU89976.1"/>
    <property type="molecule type" value="Genomic_DNA"/>
</dbReference>